<evidence type="ECO:0000256" key="2">
    <source>
        <dbReference type="ARBA" id="ARBA00009226"/>
    </source>
</evidence>
<dbReference type="InterPro" id="IPR036429">
    <property type="entry name" value="SpoA-like_sf"/>
</dbReference>
<dbReference type="NCBIfam" id="NF005995">
    <property type="entry name" value="PRK08119.1"/>
    <property type="match status" value="1"/>
</dbReference>
<evidence type="ECO:0000313" key="11">
    <source>
        <dbReference type="Proteomes" id="UP000823485"/>
    </source>
</evidence>
<evidence type="ECO:0000256" key="5">
    <source>
        <dbReference type="ARBA" id="ARBA00022779"/>
    </source>
</evidence>
<dbReference type="PRINTS" id="PR00956">
    <property type="entry name" value="FLGMOTORFLIN"/>
</dbReference>
<dbReference type="PANTHER" id="PTHR43484">
    <property type="match status" value="1"/>
</dbReference>
<keyword evidence="4" id="KW-0145">Chemotaxis</keyword>
<evidence type="ECO:0000259" key="8">
    <source>
        <dbReference type="Pfam" id="PF01052"/>
    </source>
</evidence>
<comment type="similarity">
    <text evidence="2">Belongs to the FliN/MopA/SpaO family.</text>
</comment>
<dbReference type="Gene3D" id="3.40.1550.10">
    <property type="entry name" value="CheC-like"/>
    <property type="match status" value="1"/>
</dbReference>
<organism evidence="10 11">
    <name type="scientific">Siminovitchia thermophila</name>
    <dbReference type="NCBI Taxonomy" id="1245522"/>
    <lineage>
        <taxon>Bacteria</taxon>
        <taxon>Bacillati</taxon>
        <taxon>Bacillota</taxon>
        <taxon>Bacilli</taxon>
        <taxon>Bacillales</taxon>
        <taxon>Bacillaceae</taxon>
        <taxon>Siminovitchia</taxon>
    </lineage>
</organism>
<feature type="compositionally biased region" description="Basic and acidic residues" evidence="7">
    <location>
        <begin position="228"/>
        <end position="247"/>
    </location>
</feature>
<feature type="compositionally biased region" description="Polar residues" evidence="7">
    <location>
        <begin position="267"/>
        <end position="280"/>
    </location>
</feature>
<dbReference type="Proteomes" id="UP000823485">
    <property type="component" value="Unassembled WGS sequence"/>
</dbReference>
<sequence length="385" mass="42569">MNNEKLSPEEIEMLLSTGFIEKENENNNEIDDLNEMERDALGEVGNISVGRAATTLSTLLNQKVEITTPTVSMLDRDISDEPLDSGVAVRVTYTSGFSGVNVLILKKSDVAAIADMMLGGDGTSPAEEMDEIHLSAVQEAMNQMIGSAASSMSTFFSKRVDISPPTIHWPEDSFVEVLEELSNQSKFARVSFQLKVGDIIDSTLTQLIPIDFAKDLVKELMLKLEKGGDEQSKMEKAGEKPVKEQRETTSPQMTDKEASRPRKENTRTATQQMAAENTPPNVHKADFSDFNEESVDSFEANNLDVLLDIPLQVTVELGRTSRSVKEILEFGAGSIIELDKLAGEPVDILINNRHIAKGEVVVIDENFGVRVTNILNKRNRLERLR</sequence>
<evidence type="ECO:0000256" key="6">
    <source>
        <dbReference type="ARBA" id="ARBA00023136"/>
    </source>
</evidence>
<dbReference type="SUPFAM" id="SSF101801">
    <property type="entry name" value="Surface presentation of antigens (SPOA)"/>
    <property type="match status" value="1"/>
</dbReference>
<comment type="subcellular location">
    <subcellularLocation>
        <location evidence="1">Cell membrane</location>
        <topology evidence="1">Peripheral membrane protein</topology>
        <orientation evidence="1">Cytoplasmic side</orientation>
    </subcellularLocation>
</comment>
<feature type="domain" description="Flagellar motor switch protein FliN-like C-terminal" evidence="8">
    <location>
        <begin position="306"/>
        <end position="375"/>
    </location>
</feature>
<dbReference type="PANTHER" id="PTHR43484:SF1">
    <property type="entry name" value="FLAGELLAR MOTOR SWITCH PROTEIN FLIN"/>
    <property type="match status" value="1"/>
</dbReference>
<keyword evidence="10" id="KW-0966">Cell projection</keyword>
<name>A0ABS2RBE1_9BACI</name>
<keyword evidence="10" id="KW-0969">Cilium</keyword>
<keyword evidence="3" id="KW-1003">Cell membrane</keyword>
<evidence type="ECO:0000259" key="9">
    <source>
        <dbReference type="Pfam" id="PF04509"/>
    </source>
</evidence>
<evidence type="ECO:0000256" key="7">
    <source>
        <dbReference type="SAM" id="MobiDB-lite"/>
    </source>
</evidence>
<evidence type="ECO:0000313" key="10">
    <source>
        <dbReference type="EMBL" id="MBM7716469.1"/>
    </source>
</evidence>
<dbReference type="SUPFAM" id="SSF103039">
    <property type="entry name" value="CheC-like"/>
    <property type="match status" value="1"/>
</dbReference>
<protein>
    <submittedName>
        <fullName evidence="10">Flagellar motor switch protein FliN/FliY</fullName>
    </submittedName>
</protein>
<evidence type="ECO:0000256" key="3">
    <source>
        <dbReference type="ARBA" id="ARBA00022475"/>
    </source>
</evidence>
<dbReference type="NCBIfam" id="TIGR02480">
    <property type="entry name" value="fliN"/>
    <property type="match status" value="1"/>
</dbReference>
<dbReference type="Gene3D" id="2.30.330.10">
    <property type="entry name" value="SpoA-like"/>
    <property type="match status" value="1"/>
</dbReference>
<dbReference type="InterPro" id="IPR001172">
    <property type="entry name" value="FliN_T3SS_HrcQb"/>
</dbReference>
<accession>A0ABS2RBE1</accession>
<dbReference type="InterPro" id="IPR028976">
    <property type="entry name" value="CheC-like_sf"/>
</dbReference>
<evidence type="ECO:0000256" key="1">
    <source>
        <dbReference type="ARBA" id="ARBA00004413"/>
    </source>
</evidence>
<gene>
    <name evidence="10" type="ORF">JOC94_003489</name>
</gene>
<feature type="compositionally biased region" description="Basic and acidic residues" evidence="7">
    <location>
        <begin position="254"/>
        <end position="266"/>
    </location>
</feature>
<dbReference type="Pfam" id="PF04509">
    <property type="entry name" value="CheC"/>
    <property type="match status" value="2"/>
</dbReference>
<dbReference type="CDD" id="cd17907">
    <property type="entry name" value="FliY_FliN-Y"/>
    <property type="match status" value="1"/>
</dbReference>
<feature type="domain" description="CheC-like protein" evidence="9">
    <location>
        <begin position="132"/>
        <end position="167"/>
    </location>
</feature>
<feature type="domain" description="CheC-like protein" evidence="9">
    <location>
        <begin position="36"/>
        <end position="72"/>
    </location>
</feature>
<dbReference type="InterPro" id="IPR007597">
    <property type="entry name" value="CheC"/>
</dbReference>
<proteinExistence type="inferred from homology"/>
<dbReference type="InterPro" id="IPR051469">
    <property type="entry name" value="FliN/MopA/SpaO"/>
</dbReference>
<keyword evidence="5" id="KW-0283">Flagellar rotation</keyword>
<keyword evidence="6" id="KW-0472">Membrane</keyword>
<dbReference type="EMBL" id="JAFBFH010000027">
    <property type="protein sequence ID" value="MBM7716469.1"/>
    <property type="molecule type" value="Genomic_DNA"/>
</dbReference>
<evidence type="ECO:0000256" key="4">
    <source>
        <dbReference type="ARBA" id="ARBA00022500"/>
    </source>
</evidence>
<dbReference type="RefSeq" id="WP_205179923.1">
    <property type="nucleotide sequence ID" value="NZ_JAFBFH010000027.1"/>
</dbReference>
<dbReference type="Pfam" id="PF01052">
    <property type="entry name" value="FliMN_C"/>
    <property type="match status" value="1"/>
</dbReference>
<comment type="caution">
    <text evidence="10">The sequence shown here is derived from an EMBL/GenBank/DDBJ whole genome shotgun (WGS) entry which is preliminary data.</text>
</comment>
<keyword evidence="10" id="KW-0282">Flagellum</keyword>
<dbReference type="InterPro" id="IPR001543">
    <property type="entry name" value="FliN-like_C"/>
</dbReference>
<feature type="region of interest" description="Disordered" evidence="7">
    <location>
        <begin position="228"/>
        <end position="282"/>
    </location>
</feature>
<keyword evidence="11" id="KW-1185">Reference proteome</keyword>
<reference evidence="10 11" key="1">
    <citation type="submission" date="2021-01" db="EMBL/GenBank/DDBJ databases">
        <title>Genomic Encyclopedia of Type Strains, Phase IV (KMG-IV): sequencing the most valuable type-strain genomes for metagenomic binning, comparative biology and taxonomic classification.</title>
        <authorList>
            <person name="Goeker M."/>
        </authorList>
    </citation>
    <scope>NUCLEOTIDE SEQUENCE [LARGE SCALE GENOMIC DNA]</scope>
    <source>
        <strain evidence="10 11">DSM 105453</strain>
    </source>
</reference>
<dbReference type="InterPro" id="IPR012826">
    <property type="entry name" value="FliN"/>
</dbReference>